<dbReference type="CTD" id="186053"/>
<reference evidence="2 3" key="1">
    <citation type="journal article" date="1998" name="Science">
        <title>Genome sequence of the nematode C. elegans: a platform for investigating biology.</title>
        <authorList>
            <consortium name="The C. elegans sequencing consortium"/>
            <person name="Sulson J.E."/>
            <person name="Waterston R."/>
        </authorList>
    </citation>
    <scope>NUCLEOTIDE SEQUENCE [LARGE SCALE GENOMIC DNA]</scope>
    <source>
        <strain evidence="2 3">Bristol N2</strain>
    </source>
</reference>
<dbReference type="WormBase" id="F49E11.9">
    <property type="protein sequence ID" value="CE05905"/>
    <property type="gene ID" value="WBGene00004742"/>
    <property type="gene designation" value="scl-1"/>
</dbReference>
<protein>
    <submittedName>
        <fullName evidence="2">SCP domain-containing protein</fullName>
    </submittedName>
</protein>
<dbReference type="STRING" id="6239.F49E11.9.1"/>
<dbReference type="PRINTS" id="PR00838">
    <property type="entry name" value="V5ALLERGEN"/>
</dbReference>
<dbReference type="PIR" id="T22436">
    <property type="entry name" value="T22436"/>
</dbReference>
<dbReference type="InterPro" id="IPR035940">
    <property type="entry name" value="CAP_sf"/>
</dbReference>
<dbReference type="OrthoDB" id="5874910at2759"/>
<evidence type="ECO:0000259" key="1">
    <source>
        <dbReference type="SMART" id="SM00198"/>
    </source>
</evidence>
<dbReference type="InParanoid" id="Q20608"/>
<dbReference type="HOGENOM" id="CLU_035730_7_1_1"/>
<dbReference type="GO" id="GO:0009411">
    <property type="term" value="P:response to UV"/>
    <property type="evidence" value="ECO:0000315"/>
    <property type="project" value="WormBase"/>
</dbReference>
<dbReference type="GO" id="GO:0008340">
    <property type="term" value="P:determination of adult lifespan"/>
    <property type="evidence" value="ECO:0000316"/>
    <property type="project" value="WormBase"/>
</dbReference>
<dbReference type="AGR" id="WB:WBGene00004742"/>
<dbReference type="InterPro" id="IPR002413">
    <property type="entry name" value="V5_allergen-like"/>
</dbReference>
<sequence>MYFILCLLAIGVNAQFTSTGQSSIVDAHNKLRSAIAKSTYVAKGTKKEPATDMRKMVVDSTVAASAQNYANTCPTGHSKGTGYGENLYWSWTSADVGSLDSYGEIAAAAWEKEFQDFGWKSNAMDTTLFNSGIGHATQMAWANTSSIGCGVKNCGRDASMRNMNKIAVVCQYSPPGNTMGRPIYKEGTTCSSCSGSTKCDTASGLCG</sequence>
<dbReference type="AlphaFoldDB" id="Q20608"/>
<evidence type="ECO:0000313" key="3">
    <source>
        <dbReference type="Proteomes" id="UP000001940"/>
    </source>
</evidence>
<dbReference type="Reactome" id="R-CEL-6798695">
    <property type="pathway name" value="Neutrophil degranulation"/>
</dbReference>
<dbReference type="PhylomeDB" id="Q20608"/>
<dbReference type="EMBL" id="BX284604">
    <property type="protein sequence ID" value="CAA94348.1"/>
    <property type="molecule type" value="Genomic_DNA"/>
</dbReference>
<dbReference type="RefSeq" id="NP_502502.1">
    <property type="nucleotide sequence ID" value="NM_070101.3"/>
</dbReference>
<dbReference type="SMR" id="Q20608"/>
<dbReference type="CDD" id="cd05380">
    <property type="entry name" value="CAP_euk"/>
    <property type="match status" value="1"/>
</dbReference>
<evidence type="ECO:0000313" key="2">
    <source>
        <dbReference type="EMBL" id="CAA94348.1"/>
    </source>
</evidence>
<dbReference type="InterPro" id="IPR014044">
    <property type="entry name" value="CAP_dom"/>
</dbReference>
<dbReference type="PANTHER" id="PTHR10334">
    <property type="entry name" value="CYSTEINE-RICH SECRETORY PROTEIN-RELATED"/>
    <property type="match status" value="1"/>
</dbReference>
<dbReference type="GO" id="GO:0009408">
    <property type="term" value="P:response to heat"/>
    <property type="evidence" value="ECO:0000315"/>
    <property type="project" value="WormBase"/>
</dbReference>
<dbReference type="Proteomes" id="UP000001940">
    <property type="component" value="Chromosome IV"/>
</dbReference>
<dbReference type="Pfam" id="PF00188">
    <property type="entry name" value="CAP"/>
    <property type="match status" value="1"/>
</dbReference>
<name>Q20608_CAEEL</name>
<accession>Q20608</accession>
<proteinExistence type="predicted"/>
<dbReference type="PRINTS" id="PR00837">
    <property type="entry name" value="V5TPXLIKE"/>
</dbReference>
<dbReference type="OMA" id="NTCEGHE"/>
<gene>
    <name evidence="2 4" type="primary">scl-1</name>
    <name evidence="2" type="ORF">CELE_F49E11.9</name>
    <name evidence="4" type="ORF">F49E11.9</name>
</gene>
<dbReference type="GO" id="GO:0005615">
    <property type="term" value="C:extracellular space"/>
    <property type="evidence" value="ECO:0000318"/>
    <property type="project" value="GO_Central"/>
</dbReference>
<dbReference type="FunFam" id="3.40.33.10:FF:000013">
    <property type="entry name" value="SCP-Like extracellular protein"/>
    <property type="match status" value="1"/>
</dbReference>
<dbReference type="eggNOG" id="KOG3017">
    <property type="taxonomic scope" value="Eukaryota"/>
</dbReference>
<evidence type="ECO:0000313" key="4">
    <source>
        <dbReference type="WormBase" id="F49E11.9"/>
    </source>
</evidence>
<dbReference type="Gene3D" id="3.40.33.10">
    <property type="entry name" value="CAP"/>
    <property type="match status" value="1"/>
</dbReference>
<dbReference type="UCSC" id="F49E11.9">
    <property type="organism name" value="c. elegans"/>
</dbReference>
<dbReference type="SUPFAM" id="SSF55797">
    <property type="entry name" value="PR-1-like"/>
    <property type="match status" value="1"/>
</dbReference>
<dbReference type="PaxDb" id="6239-F49E11.9"/>
<keyword evidence="3" id="KW-1185">Reference proteome</keyword>
<dbReference type="KEGG" id="cel:CELE_F49E11.9"/>
<feature type="domain" description="SCP" evidence="1">
    <location>
        <begin position="19"/>
        <end position="180"/>
    </location>
</feature>
<organism evidence="2 3">
    <name type="scientific">Caenorhabditis elegans</name>
    <dbReference type="NCBI Taxonomy" id="6239"/>
    <lineage>
        <taxon>Eukaryota</taxon>
        <taxon>Metazoa</taxon>
        <taxon>Ecdysozoa</taxon>
        <taxon>Nematoda</taxon>
        <taxon>Chromadorea</taxon>
        <taxon>Rhabditida</taxon>
        <taxon>Rhabditina</taxon>
        <taxon>Rhabditomorpha</taxon>
        <taxon>Rhabditoidea</taxon>
        <taxon>Rhabditidae</taxon>
        <taxon>Peloderinae</taxon>
        <taxon>Caenorhabditis</taxon>
    </lineage>
</organism>
<dbReference type="InterPro" id="IPR001283">
    <property type="entry name" value="CRISP-related"/>
</dbReference>
<dbReference type="GeneID" id="186053"/>
<dbReference type="FunCoup" id="Q20608">
    <property type="interactions" value="84"/>
</dbReference>
<dbReference type="SMART" id="SM00198">
    <property type="entry name" value="SCP"/>
    <property type="match status" value="1"/>
</dbReference>